<dbReference type="AlphaFoldDB" id="A0A1F7SFE1"/>
<gene>
    <name evidence="3" type="ORF">A3G31_10965</name>
</gene>
<sequence>MKRCLISVLLICCLALPQKVLAQSAKEALLGLKKLQARVQSGVSYRDYGQALGEAKFPVNLYLESMESSKNPELTDSIKKAIAHYEFVRMVWQDTIDNEIWFISGRMEKLIIASYPIADKDSNFLVKEDVFDIIWGKASDELKIATALFSKEEASSATDIKNEIEVLKSTNEKLQIENTKLREEINKLKERSSLKKK</sequence>
<evidence type="ECO:0000313" key="3">
    <source>
        <dbReference type="EMBL" id="OGL52500.1"/>
    </source>
</evidence>
<proteinExistence type="predicted"/>
<organism evidence="3 4">
    <name type="scientific">Candidatus Schekmanbacteria bacterium RIFCSPLOWO2_12_FULL_38_15</name>
    <dbReference type="NCBI Taxonomy" id="1817883"/>
    <lineage>
        <taxon>Bacteria</taxon>
        <taxon>Candidatus Schekmaniibacteriota</taxon>
    </lineage>
</organism>
<evidence type="ECO:0000313" key="4">
    <source>
        <dbReference type="Proteomes" id="UP000178082"/>
    </source>
</evidence>
<reference evidence="3 4" key="1">
    <citation type="journal article" date="2016" name="Nat. Commun.">
        <title>Thousands of microbial genomes shed light on interconnected biogeochemical processes in an aquifer system.</title>
        <authorList>
            <person name="Anantharaman K."/>
            <person name="Brown C.T."/>
            <person name="Hug L.A."/>
            <person name="Sharon I."/>
            <person name="Castelle C.J."/>
            <person name="Probst A.J."/>
            <person name="Thomas B.C."/>
            <person name="Singh A."/>
            <person name="Wilkins M.J."/>
            <person name="Karaoz U."/>
            <person name="Brodie E.L."/>
            <person name="Williams K.H."/>
            <person name="Hubbard S.S."/>
            <person name="Banfield J.F."/>
        </authorList>
    </citation>
    <scope>NUCLEOTIDE SEQUENCE [LARGE SCALE GENOMIC DNA]</scope>
</reference>
<evidence type="ECO:0000256" key="2">
    <source>
        <dbReference type="SAM" id="SignalP"/>
    </source>
</evidence>
<accession>A0A1F7SFE1</accession>
<protein>
    <submittedName>
        <fullName evidence="3">Uncharacterized protein</fullName>
    </submittedName>
</protein>
<keyword evidence="1" id="KW-0175">Coiled coil</keyword>
<name>A0A1F7SFE1_9BACT</name>
<feature type="chain" id="PRO_5009532347" evidence="2">
    <location>
        <begin position="23"/>
        <end position="197"/>
    </location>
</feature>
<feature type="signal peptide" evidence="2">
    <location>
        <begin position="1"/>
        <end position="22"/>
    </location>
</feature>
<comment type="caution">
    <text evidence="3">The sequence shown here is derived from an EMBL/GenBank/DDBJ whole genome shotgun (WGS) entry which is preliminary data.</text>
</comment>
<evidence type="ECO:0000256" key="1">
    <source>
        <dbReference type="SAM" id="Coils"/>
    </source>
</evidence>
<dbReference type="EMBL" id="MGDI01000031">
    <property type="protein sequence ID" value="OGL52500.1"/>
    <property type="molecule type" value="Genomic_DNA"/>
</dbReference>
<dbReference type="Proteomes" id="UP000178082">
    <property type="component" value="Unassembled WGS sequence"/>
</dbReference>
<feature type="coiled-coil region" evidence="1">
    <location>
        <begin position="157"/>
        <end position="191"/>
    </location>
</feature>
<keyword evidence="2" id="KW-0732">Signal</keyword>